<accession>A0A4R1HN11</accession>
<dbReference type="RefSeq" id="WP_132431515.1">
    <property type="nucleotide sequence ID" value="NZ_SMFZ01000002.1"/>
</dbReference>
<dbReference type="GO" id="GO:0005886">
    <property type="term" value="C:plasma membrane"/>
    <property type="evidence" value="ECO:0007669"/>
    <property type="project" value="UniProtKB-SubCell"/>
</dbReference>
<feature type="transmembrane region" description="Helical" evidence="5">
    <location>
        <begin position="255"/>
        <end position="273"/>
    </location>
</feature>
<evidence type="ECO:0000259" key="7">
    <source>
        <dbReference type="PROSITE" id="PS50929"/>
    </source>
</evidence>
<keyword evidence="2 5" id="KW-0812">Transmembrane</keyword>
<keyword evidence="8" id="KW-0547">Nucleotide-binding</keyword>
<keyword evidence="9" id="KW-1185">Reference proteome</keyword>
<feature type="transmembrane region" description="Helical" evidence="5">
    <location>
        <begin position="159"/>
        <end position="180"/>
    </location>
</feature>
<evidence type="ECO:0000313" key="9">
    <source>
        <dbReference type="Proteomes" id="UP000295560"/>
    </source>
</evidence>
<dbReference type="EMBL" id="SMFZ01000002">
    <property type="protein sequence ID" value="TCK22561.1"/>
    <property type="molecule type" value="Genomic_DNA"/>
</dbReference>
<dbReference type="SUPFAM" id="SSF52540">
    <property type="entry name" value="P-loop containing nucleoside triphosphate hydrolases"/>
    <property type="match status" value="1"/>
</dbReference>
<dbReference type="Pfam" id="PF00664">
    <property type="entry name" value="ABC_membrane"/>
    <property type="match status" value="1"/>
</dbReference>
<keyword evidence="8" id="KW-0067">ATP-binding</keyword>
<dbReference type="GO" id="GO:0015421">
    <property type="term" value="F:ABC-type oligopeptide transporter activity"/>
    <property type="evidence" value="ECO:0007669"/>
    <property type="project" value="TreeGrafter"/>
</dbReference>
<feature type="domain" description="ABC transmembrane type-1" evidence="7">
    <location>
        <begin position="28"/>
        <end position="308"/>
    </location>
</feature>
<feature type="transmembrane region" description="Helical" evidence="5">
    <location>
        <begin position="279"/>
        <end position="302"/>
    </location>
</feature>
<feature type="transmembrane region" description="Helical" evidence="5">
    <location>
        <begin position="134"/>
        <end position="153"/>
    </location>
</feature>
<organism evidence="8 9">
    <name type="scientific">Pseudonocardia endophytica</name>
    <dbReference type="NCBI Taxonomy" id="401976"/>
    <lineage>
        <taxon>Bacteria</taxon>
        <taxon>Bacillati</taxon>
        <taxon>Actinomycetota</taxon>
        <taxon>Actinomycetes</taxon>
        <taxon>Pseudonocardiales</taxon>
        <taxon>Pseudonocardiaceae</taxon>
        <taxon>Pseudonocardia</taxon>
    </lineage>
</organism>
<dbReference type="Gene3D" id="1.20.1560.10">
    <property type="entry name" value="ABC transporter type 1, transmembrane domain"/>
    <property type="match status" value="1"/>
</dbReference>
<sequence length="565" mass="57680">MPDSGESPPTGATVLRGSFRAFRGRLTAASALFCGHQAGEALVPVLVGVVIDRAVGTGDPLALVFWLAVLGLDFLFLSTCYRFGARQAWFADVSADARLRMQVADRMLDPRGGAEAGRLPGTLSNIAVSDAKRIAVASFMLPLGIAAVMAVLVSTIALLTISLPLGLLILLGTPPLLWLIQKVGKPLERRSETEQERAAQASGVAADLVGGIRVLKGMGAEAAAVRRYTGVSGTALGATLRATRAEAGFLGSVRLANGLFLALIALVGGRLAAEGDLSVGGLVAAVGLAQFLVGPLEMFGAVSAQLAQARASASRIADLLNSPHAVGAGNGSGPDAPRGALALHGLDTDGIDGVDLDVPAGQLLGVVAHSPEAATGLLRVLGRETEPAGGRVTLDGVALAELTPERARSAVLVAAHDAHLFAGTVRENVLAGAPGAEPDPALTAAQADQVVEALPRGHETEIAARGSSLSGGQRQRIALARALAAEPPVLVLHDPTTAVDAVTESRIADGLAALRRDRTTIVITTSPALLAVTDRAVVLRDGRIVGDGTHAELLDDPDYRALVTG</sequence>
<dbReference type="PANTHER" id="PTHR43394:SF1">
    <property type="entry name" value="ATP-BINDING CASSETTE SUB-FAMILY B MEMBER 10, MITOCHONDRIAL"/>
    <property type="match status" value="1"/>
</dbReference>
<evidence type="ECO:0000256" key="2">
    <source>
        <dbReference type="ARBA" id="ARBA00022692"/>
    </source>
</evidence>
<dbReference type="OrthoDB" id="4966664at2"/>
<dbReference type="SUPFAM" id="SSF90123">
    <property type="entry name" value="ABC transporter transmembrane region"/>
    <property type="match status" value="1"/>
</dbReference>
<dbReference type="Gene3D" id="3.40.50.300">
    <property type="entry name" value="P-loop containing nucleotide triphosphate hydrolases"/>
    <property type="match status" value="1"/>
</dbReference>
<evidence type="ECO:0000256" key="4">
    <source>
        <dbReference type="ARBA" id="ARBA00023136"/>
    </source>
</evidence>
<dbReference type="PROSITE" id="PS50929">
    <property type="entry name" value="ABC_TM1F"/>
    <property type="match status" value="1"/>
</dbReference>
<evidence type="ECO:0000256" key="1">
    <source>
        <dbReference type="ARBA" id="ARBA00004651"/>
    </source>
</evidence>
<dbReference type="Proteomes" id="UP000295560">
    <property type="component" value="Unassembled WGS sequence"/>
</dbReference>
<comment type="subcellular location">
    <subcellularLocation>
        <location evidence="1">Cell membrane</location>
        <topology evidence="1">Multi-pass membrane protein</topology>
    </subcellularLocation>
</comment>
<dbReference type="InterPro" id="IPR036640">
    <property type="entry name" value="ABC1_TM_sf"/>
</dbReference>
<reference evidence="8 9" key="1">
    <citation type="submission" date="2019-03" db="EMBL/GenBank/DDBJ databases">
        <title>Sequencing the genomes of 1000 actinobacteria strains.</title>
        <authorList>
            <person name="Klenk H.-P."/>
        </authorList>
    </citation>
    <scope>NUCLEOTIDE SEQUENCE [LARGE SCALE GENOMIC DNA]</scope>
    <source>
        <strain evidence="8 9">DSM 44969</strain>
    </source>
</reference>
<dbReference type="PROSITE" id="PS00211">
    <property type="entry name" value="ABC_TRANSPORTER_1"/>
    <property type="match status" value="1"/>
</dbReference>
<dbReference type="CDD" id="cd07346">
    <property type="entry name" value="ABC_6TM_exporters"/>
    <property type="match status" value="1"/>
</dbReference>
<dbReference type="AlphaFoldDB" id="A0A4R1HN11"/>
<name>A0A4R1HN11_PSEEN</name>
<comment type="caution">
    <text evidence="8">The sequence shown here is derived from an EMBL/GenBank/DDBJ whole genome shotgun (WGS) entry which is preliminary data.</text>
</comment>
<keyword evidence="4 5" id="KW-0472">Membrane</keyword>
<gene>
    <name evidence="8" type="ORF">EV378_6567</name>
</gene>
<dbReference type="PROSITE" id="PS50893">
    <property type="entry name" value="ABC_TRANSPORTER_2"/>
    <property type="match status" value="1"/>
</dbReference>
<evidence type="ECO:0000259" key="6">
    <source>
        <dbReference type="PROSITE" id="PS50893"/>
    </source>
</evidence>
<dbReference type="InterPro" id="IPR017871">
    <property type="entry name" value="ABC_transporter-like_CS"/>
</dbReference>
<protein>
    <submittedName>
        <fullName evidence="8">Putative ABC transport system ATP-binding protein</fullName>
    </submittedName>
</protein>
<evidence type="ECO:0000256" key="3">
    <source>
        <dbReference type="ARBA" id="ARBA00022989"/>
    </source>
</evidence>
<proteinExistence type="predicted"/>
<feature type="transmembrane region" description="Helical" evidence="5">
    <location>
        <begin position="63"/>
        <end position="81"/>
    </location>
</feature>
<dbReference type="InterPro" id="IPR039421">
    <property type="entry name" value="Type_1_exporter"/>
</dbReference>
<dbReference type="InterPro" id="IPR027417">
    <property type="entry name" value="P-loop_NTPase"/>
</dbReference>
<dbReference type="InterPro" id="IPR011527">
    <property type="entry name" value="ABC1_TM_dom"/>
</dbReference>
<dbReference type="InterPro" id="IPR003439">
    <property type="entry name" value="ABC_transporter-like_ATP-bd"/>
</dbReference>
<dbReference type="Pfam" id="PF00005">
    <property type="entry name" value="ABC_tran"/>
    <property type="match status" value="1"/>
</dbReference>
<evidence type="ECO:0000256" key="5">
    <source>
        <dbReference type="SAM" id="Phobius"/>
    </source>
</evidence>
<dbReference type="GO" id="GO:0016887">
    <property type="term" value="F:ATP hydrolysis activity"/>
    <property type="evidence" value="ECO:0007669"/>
    <property type="project" value="InterPro"/>
</dbReference>
<dbReference type="GO" id="GO:0005524">
    <property type="term" value="F:ATP binding"/>
    <property type="evidence" value="ECO:0007669"/>
    <property type="project" value="UniProtKB-KW"/>
</dbReference>
<dbReference type="PANTHER" id="PTHR43394">
    <property type="entry name" value="ATP-DEPENDENT PERMEASE MDL1, MITOCHONDRIAL"/>
    <property type="match status" value="1"/>
</dbReference>
<feature type="domain" description="ABC transporter" evidence="6">
    <location>
        <begin position="314"/>
        <end position="565"/>
    </location>
</feature>
<evidence type="ECO:0000313" key="8">
    <source>
        <dbReference type="EMBL" id="TCK22561.1"/>
    </source>
</evidence>
<keyword evidence="3 5" id="KW-1133">Transmembrane helix</keyword>